<gene>
    <name evidence="2" type="ORF">ACFPZF_18630</name>
</gene>
<feature type="transmembrane region" description="Helical" evidence="1">
    <location>
        <begin position="207"/>
        <end position="228"/>
    </location>
</feature>
<protein>
    <submittedName>
        <fullName evidence="2">DUF3592 domain-containing protein</fullName>
    </submittedName>
</protein>
<organism evidence="2 3">
    <name type="scientific">Kitasatospora cinereorecta</name>
    <dbReference type="NCBI Taxonomy" id="285560"/>
    <lineage>
        <taxon>Bacteria</taxon>
        <taxon>Bacillati</taxon>
        <taxon>Actinomycetota</taxon>
        <taxon>Actinomycetes</taxon>
        <taxon>Kitasatosporales</taxon>
        <taxon>Streptomycetaceae</taxon>
        <taxon>Kitasatospora</taxon>
    </lineage>
</organism>
<dbReference type="Proteomes" id="UP001596066">
    <property type="component" value="Unassembled WGS sequence"/>
</dbReference>
<feature type="transmembrane region" description="Helical" evidence="1">
    <location>
        <begin position="61"/>
        <end position="80"/>
    </location>
</feature>
<name>A0ABW0VEY2_9ACTN</name>
<accession>A0ABW0VEY2</accession>
<comment type="caution">
    <text evidence="2">The sequence shown here is derived from an EMBL/GenBank/DDBJ whole genome shotgun (WGS) entry which is preliminary data.</text>
</comment>
<sequence>MAGGPSPGVSLCGRGQFTHWPPARCRSYVERQSGVVRGLRRCRPQAVDSAGRGRVETPTTLAGGAVLILFGGALLLWCAVELRLRHRLRRHGVAATARVVADGDPFGSDHDDTFGELDSAPLLAYTAVHASAGGGRLSGAGGRELHAVEDEGRPSESVLARPRGHTPLRRPLHLVPGTLVQVAYDPRRPRRVVLAAHEDVPTLPADLFWALLGIAALAGGLTLLGAALR</sequence>
<dbReference type="EMBL" id="JBHSOC010000031">
    <property type="protein sequence ID" value="MFC5643367.1"/>
    <property type="molecule type" value="Genomic_DNA"/>
</dbReference>
<keyword evidence="1" id="KW-0812">Transmembrane</keyword>
<proteinExistence type="predicted"/>
<reference evidence="3" key="1">
    <citation type="journal article" date="2019" name="Int. J. Syst. Evol. Microbiol.">
        <title>The Global Catalogue of Microorganisms (GCM) 10K type strain sequencing project: providing services to taxonomists for standard genome sequencing and annotation.</title>
        <authorList>
            <consortium name="The Broad Institute Genomics Platform"/>
            <consortium name="The Broad Institute Genome Sequencing Center for Infectious Disease"/>
            <person name="Wu L."/>
            <person name="Ma J."/>
        </authorList>
    </citation>
    <scope>NUCLEOTIDE SEQUENCE [LARGE SCALE GENOMIC DNA]</scope>
    <source>
        <strain evidence="3">CGMCC 4.1622</strain>
    </source>
</reference>
<evidence type="ECO:0000256" key="1">
    <source>
        <dbReference type="SAM" id="Phobius"/>
    </source>
</evidence>
<evidence type="ECO:0000313" key="2">
    <source>
        <dbReference type="EMBL" id="MFC5643367.1"/>
    </source>
</evidence>
<keyword evidence="3" id="KW-1185">Reference proteome</keyword>
<evidence type="ECO:0000313" key="3">
    <source>
        <dbReference type="Proteomes" id="UP001596066"/>
    </source>
</evidence>
<keyword evidence="1" id="KW-1133">Transmembrane helix</keyword>
<keyword evidence="1" id="KW-0472">Membrane</keyword>